<keyword evidence="2" id="KW-1185">Reference proteome</keyword>
<evidence type="ECO:0000313" key="2">
    <source>
        <dbReference type="Proteomes" id="UP000198517"/>
    </source>
</evidence>
<dbReference type="STRING" id="1071918.SAMN05421544_10464"/>
<dbReference type="AlphaFoldDB" id="A0A1G7AR11"/>
<gene>
    <name evidence="1" type="ORF">SAMN05421544_10464</name>
</gene>
<accession>A0A1G7AR11</accession>
<dbReference type="RefSeq" id="WP_092736111.1">
    <property type="nucleotide sequence ID" value="NZ_FNAS01000004.1"/>
</dbReference>
<organism evidence="1 2">
    <name type="scientific">Riemerella columbipharyngis</name>
    <dbReference type="NCBI Taxonomy" id="1071918"/>
    <lineage>
        <taxon>Bacteria</taxon>
        <taxon>Pseudomonadati</taxon>
        <taxon>Bacteroidota</taxon>
        <taxon>Flavobacteriia</taxon>
        <taxon>Flavobacteriales</taxon>
        <taxon>Weeksellaceae</taxon>
        <taxon>Riemerella</taxon>
    </lineage>
</organism>
<sequence length="150" mass="16906">MAVKIHTEDSSCIADTLQKLLVLKIKKASDYENIKTFTLNKCPFYFAIPRQNGLCKAIVDVKGYLRQERNFEINHLTKDTLDIGTLSLAKERTVHIKGVTITGVEKEFIKIDADKTTCQVKNNDILSNSSVYESITKMSGIMCFPMGVLR</sequence>
<dbReference type="OrthoDB" id="721920at2"/>
<protein>
    <submittedName>
        <fullName evidence="1">Uncharacterized protein</fullName>
    </submittedName>
</protein>
<evidence type="ECO:0000313" key="1">
    <source>
        <dbReference type="EMBL" id="SDE17221.1"/>
    </source>
</evidence>
<name>A0A1G7AR11_9FLAO</name>
<proteinExistence type="predicted"/>
<reference evidence="1 2" key="1">
    <citation type="submission" date="2016-10" db="EMBL/GenBank/DDBJ databases">
        <authorList>
            <person name="de Groot N.N."/>
        </authorList>
    </citation>
    <scope>NUCLEOTIDE SEQUENCE [LARGE SCALE GENOMIC DNA]</scope>
    <source>
        <strain evidence="1 2">DSM 24015</strain>
    </source>
</reference>
<dbReference type="Proteomes" id="UP000198517">
    <property type="component" value="Unassembled WGS sequence"/>
</dbReference>
<dbReference type="EMBL" id="FNAS01000004">
    <property type="protein sequence ID" value="SDE17221.1"/>
    <property type="molecule type" value="Genomic_DNA"/>
</dbReference>